<organism evidence="4 5">
    <name type="scientific">Albidovulum sediminicola</name>
    <dbReference type="NCBI Taxonomy" id="2984331"/>
    <lineage>
        <taxon>Bacteria</taxon>
        <taxon>Pseudomonadati</taxon>
        <taxon>Pseudomonadota</taxon>
        <taxon>Alphaproteobacteria</taxon>
        <taxon>Rhodobacterales</taxon>
        <taxon>Paracoccaceae</taxon>
        <taxon>Albidovulum</taxon>
    </lineage>
</organism>
<keyword evidence="5" id="KW-1185">Reference proteome</keyword>
<dbReference type="InterPro" id="IPR003362">
    <property type="entry name" value="Bact_transf"/>
</dbReference>
<dbReference type="PANTHER" id="PTHR30576:SF0">
    <property type="entry name" value="UNDECAPRENYL-PHOSPHATE N-ACETYLGALACTOSAMINYL 1-PHOSPHATE TRANSFERASE-RELATED"/>
    <property type="match status" value="1"/>
</dbReference>
<dbReference type="EMBL" id="JAOWLA010000001">
    <property type="protein sequence ID" value="MCV2863304.1"/>
    <property type="molecule type" value="Genomic_DNA"/>
</dbReference>
<sequence>MVFGSVVALPLIGLLAVLVALDGHSPFYRSDRVGRNGRTFHMLKLRTMVPGADRMLRDYLAQNEAAQLEWDCKQKLAHDPRITRIGRFLRKSSLDELPQLWNVLIGDMSLVGPRPMLPEQRDLYSGLSYYALRPGVTGLWQVSERNTSEFARRAEIDRLYERDLSLSGDLRILAATVQVVVKGTGC</sequence>
<feature type="domain" description="Bacterial sugar transferase" evidence="3">
    <location>
        <begin position="3"/>
        <end position="182"/>
    </location>
</feature>
<name>A0ABT2YWQ0_9RHOB</name>
<evidence type="ECO:0000313" key="4">
    <source>
        <dbReference type="EMBL" id="MCV2863304.1"/>
    </source>
</evidence>
<evidence type="ECO:0000259" key="3">
    <source>
        <dbReference type="Pfam" id="PF02397"/>
    </source>
</evidence>
<proteinExistence type="inferred from homology"/>
<dbReference type="RefSeq" id="WP_263719936.1">
    <property type="nucleotide sequence ID" value="NZ_JAOWLA010000001.1"/>
</dbReference>
<evidence type="ECO:0000256" key="2">
    <source>
        <dbReference type="ARBA" id="ARBA00023169"/>
    </source>
</evidence>
<dbReference type="GO" id="GO:0016740">
    <property type="term" value="F:transferase activity"/>
    <property type="evidence" value="ECO:0007669"/>
    <property type="project" value="UniProtKB-KW"/>
</dbReference>
<dbReference type="Pfam" id="PF02397">
    <property type="entry name" value="Bac_transf"/>
    <property type="match status" value="1"/>
</dbReference>
<comment type="similarity">
    <text evidence="1">Belongs to the bacterial sugar transferase family.</text>
</comment>
<accession>A0ABT2YWQ0</accession>
<gene>
    <name evidence="4" type="ORF">OE647_00965</name>
</gene>
<evidence type="ECO:0000256" key="1">
    <source>
        <dbReference type="ARBA" id="ARBA00006464"/>
    </source>
</evidence>
<dbReference type="Proteomes" id="UP001652503">
    <property type="component" value="Unassembled WGS sequence"/>
</dbReference>
<keyword evidence="2" id="KW-0270">Exopolysaccharide synthesis</keyword>
<reference evidence="4 5" key="1">
    <citation type="submission" date="2022-10" db="EMBL/GenBank/DDBJ databases">
        <title>Defluviimonas sp. nov., isolated from ocean surface water.</title>
        <authorList>
            <person name="He W."/>
            <person name="Wang L."/>
            <person name="Zhang D.-F."/>
        </authorList>
    </citation>
    <scope>NUCLEOTIDE SEQUENCE [LARGE SCALE GENOMIC DNA]</scope>
    <source>
        <strain evidence="4 5">WL0075</strain>
    </source>
</reference>
<dbReference type="PANTHER" id="PTHR30576">
    <property type="entry name" value="COLANIC BIOSYNTHESIS UDP-GLUCOSE LIPID CARRIER TRANSFERASE"/>
    <property type="match status" value="1"/>
</dbReference>
<comment type="caution">
    <text evidence="4">The sequence shown here is derived from an EMBL/GenBank/DDBJ whole genome shotgun (WGS) entry which is preliminary data.</text>
</comment>
<protein>
    <submittedName>
        <fullName evidence="4">Sugar transferase</fullName>
    </submittedName>
</protein>
<keyword evidence="4" id="KW-0808">Transferase</keyword>
<evidence type="ECO:0000313" key="5">
    <source>
        <dbReference type="Proteomes" id="UP001652503"/>
    </source>
</evidence>